<feature type="transmembrane region" description="Helical" evidence="1">
    <location>
        <begin position="876"/>
        <end position="903"/>
    </location>
</feature>
<evidence type="ECO:0000256" key="1">
    <source>
        <dbReference type="SAM" id="Phobius"/>
    </source>
</evidence>
<feature type="transmembrane region" description="Helical" evidence="1">
    <location>
        <begin position="678"/>
        <end position="702"/>
    </location>
</feature>
<accession>A0A9X2ECV6</accession>
<feature type="transmembrane region" description="Helical" evidence="1">
    <location>
        <begin position="583"/>
        <end position="604"/>
    </location>
</feature>
<feature type="transmembrane region" description="Helical" evidence="1">
    <location>
        <begin position="765"/>
        <end position="788"/>
    </location>
</feature>
<feature type="transmembrane region" description="Helical" evidence="1">
    <location>
        <begin position="339"/>
        <end position="366"/>
    </location>
</feature>
<dbReference type="Proteomes" id="UP001139157">
    <property type="component" value="Unassembled WGS sequence"/>
</dbReference>
<proteinExistence type="predicted"/>
<reference evidence="2" key="1">
    <citation type="submission" date="2022-06" db="EMBL/GenBank/DDBJ databases">
        <title>Novel species in genus nocardia.</title>
        <authorList>
            <person name="Li F."/>
        </authorList>
    </citation>
    <scope>NUCLEOTIDE SEQUENCE</scope>
    <source>
        <strain evidence="2">CDC141</strain>
    </source>
</reference>
<feature type="transmembrane region" description="Helical" evidence="1">
    <location>
        <begin position="432"/>
        <end position="459"/>
    </location>
</feature>
<organism evidence="2 3">
    <name type="scientific">Nocardia pulmonis</name>
    <dbReference type="NCBI Taxonomy" id="2951408"/>
    <lineage>
        <taxon>Bacteria</taxon>
        <taxon>Bacillati</taxon>
        <taxon>Actinomycetota</taxon>
        <taxon>Actinomycetes</taxon>
        <taxon>Mycobacteriales</taxon>
        <taxon>Nocardiaceae</taxon>
        <taxon>Nocardia</taxon>
    </lineage>
</organism>
<feature type="transmembrane region" description="Helical" evidence="1">
    <location>
        <begin position="794"/>
        <end position="814"/>
    </location>
</feature>
<evidence type="ECO:0000313" key="3">
    <source>
        <dbReference type="Proteomes" id="UP001139157"/>
    </source>
</evidence>
<keyword evidence="1" id="KW-1133">Transmembrane helix</keyword>
<protein>
    <submittedName>
        <fullName evidence="2">Uncharacterized protein</fullName>
    </submittedName>
</protein>
<sequence length="1025" mass="101000">MSTRHYSDSTRYIENPTARHRKEIKRNRRGLYAAAAFASLSTVMMTGARAGADIPGLPVPIPVGADPVGDALAGAQAQLPQVGAALDSVAPPGVDVQGMAQGALDAAVPDQASPVRGTLQSLADSLHPGSAPEPWQGGFVQSAAAPIAGAPAPAANPVGDLAAVAAQIGGSRMDLGRLADWADRTFPSGPLRGPVDDLLSFVSAATEQAGSRRRENPSPIDDLIEQARIAFGFPKDGDNPAAALQDLVRGLATPTAASGDPLHAFTDQVHRLVDHRLPGLEPVAAAVLGFAAPALAGFAPLLGYVTPVLGLLDDPSRLTPLLHGIRGLLSGNNLISHDVFLIIGGFGFFGVGIGIVPLLFAGALAIGAIGLLALPVLILGAILATPFILGALLLGGLVLGVIGLPLLLGGLALGALALCPLCWGLLLLGPPVLAFLALCPLTWPVVAVAGLALGALFVVKLIEAGVALAALAAGAALLAPLVLGALLIGGLVLAALALPVLIIGGLVLGALLLGALVVGGLVLGALALLALPVLLVLGALALVALPVLLVLGGLALAAVGLPLMAFGAAVLAAFLLCPLTWLVAALAVPTLIIGALLLLCPLTWPLFAVGAVIVGAVLLFKLAVIAVGAGALAIGALLVGGAVLAGLAALAAVVLPVLAVLGGLGLIALGAVLTVGGLGWILLCPLNWFLVGAAGIGALLALCPLTWPLLAVGAVALLPLVALATAMNLGKLLVVGAGLGLIALGIALAAAPFVLAALLIALPVLVIGGLALAALALPVLVIGGLVLAALALPVLVVGGLVLGALTLGALALGAKLLFDGLLIALGAAAVTGFVLGLLTGLVLGALLGFGLGFLAGALTTAVVGGLLALEAVKLTALAAFTAGVLTGAGATALAVAVAAAIALEEALRNSRQFRSYLISIARAVLDFFGPRAGEGSGVAPNGSQFLDDLPADDADLDQVIASLTKLLAPQPKPSVAPVAPAVHATVPFVGTAAADASIQPCDSRRVLQVCVAVGAPDRDERSHAW</sequence>
<feature type="transmembrane region" description="Helical" evidence="1">
    <location>
        <begin position="466"/>
        <end position="488"/>
    </location>
</feature>
<feature type="transmembrane region" description="Helical" evidence="1">
    <location>
        <begin position="283"/>
        <end position="312"/>
    </location>
</feature>
<feature type="transmembrane region" description="Helical" evidence="1">
    <location>
        <begin position="525"/>
        <end position="548"/>
    </location>
</feature>
<gene>
    <name evidence="2" type="ORF">NDR86_26585</name>
</gene>
<feature type="transmembrane region" description="Helical" evidence="1">
    <location>
        <begin position="647"/>
        <end position="672"/>
    </location>
</feature>
<feature type="transmembrane region" description="Helical" evidence="1">
    <location>
        <begin position="31"/>
        <end position="52"/>
    </location>
</feature>
<dbReference type="AlphaFoldDB" id="A0A9X2ECV6"/>
<feature type="transmembrane region" description="Helical" evidence="1">
    <location>
        <begin position="610"/>
        <end position="640"/>
    </location>
</feature>
<feature type="transmembrane region" description="Helical" evidence="1">
    <location>
        <begin position="406"/>
        <end position="426"/>
    </location>
</feature>
<dbReference type="RefSeq" id="WP_251915771.1">
    <property type="nucleotide sequence ID" value="NZ_JAMRXG010000013.1"/>
</dbReference>
<feature type="transmembrane region" description="Helical" evidence="1">
    <location>
        <begin position="554"/>
        <end position="576"/>
    </location>
</feature>
<comment type="caution">
    <text evidence="2">The sequence shown here is derived from an EMBL/GenBank/DDBJ whole genome shotgun (WGS) entry which is preliminary data.</text>
</comment>
<keyword evidence="1" id="KW-0812">Transmembrane</keyword>
<feature type="transmembrane region" description="Helical" evidence="1">
    <location>
        <begin position="372"/>
        <end position="399"/>
    </location>
</feature>
<name>A0A9X2ECV6_9NOCA</name>
<keyword evidence="3" id="KW-1185">Reference proteome</keyword>
<evidence type="ECO:0000313" key="2">
    <source>
        <dbReference type="EMBL" id="MCM6777060.1"/>
    </source>
</evidence>
<dbReference type="EMBL" id="JAMRXG010000013">
    <property type="protein sequence ID" value="MCM6777060.1"/>
    <property type="molecule type" value="Genomic_DNA"/>
</dbReference>
<keyword evidence="1" id="KW-0472">Membrane</keyword>
<feature type="transmembrane region" description="Helical" evidence="1">
    <location>
        <begin position="849"/>
        <end position="869"/>
    </location>
</feature>
<feature type="transmembrane region" description="Helical" evidence="1">
    <location>
        <begin position="733"/>
        <end position="758"/>
    </location>
</feature>
<feature type="transmembrane region" description="Helical" evidence="1">
    <location>
        <begin position="821"/>
        <end position="843"/>
    </location>
</feature>
<feature type="transmembrane region" description="Helical" evidence="1">
    <location>
        <begin position="494"/>
        <end position="518"/>
    </location>
</feature>